<organism evidence="1">
    <name type="scientific">marine sediment metagenome</name>
    <dbReference type="NCBI Taxonomy" id="412755"/>
    <lineage>
        <taxon>unclassified sequences</taxon>
        <taxon>metagenomes</taxon>
        <taxon>ecological metagenomes</taxon>
    </lineage>
</organism>
<gene>
    <name evidence="1" type="ORF">S01H4_65331</name>
</gene>
<name>X1EWA4_9ZZZZ</name>
<accession>X1EWA4</accession>
<dbReference type="AlphaFoldDB" id="X1EWA4"/>
<feature type="non-terminal residue" evidence="1">
    <location>
        <position position="1"/>
    </location>
</feature>
<reference evidence="1" key="1">
    <citation type="journal article" date="2014" name="Front. Microbiol.">
        <title>High frequency of phylogenetically diverse reductive dehalogenase-homologous genes in deep subseafloor sedimentary metagenomes.</title>
        <authorList>
            <person name="Kawai M."/>
            <person name="Futagami T."/>
            <person name="Toyoda A."/>
            <person name="Takaki Y."/>
            <person name="Nishi S."/>
            <person name="Hori S."/>
            <person name="Arai W."/>
            <person name="Tsubouchi T."/>
            <person name="Morono Y."/>
            <person name="Uchiyama I."/>
            <person name="Ito T."/>
            <person name="Fujiyama A."/>
            <person name="Inagaki F."/>
            <person name="Takami H."/>
        </authorList>
    </citation>
    <scope>NUCLEOTIDE SEQUENCE</scope>
    <source>
        <strain evidence="1">Expedition CK06-06</strain>
    </source>
</reference>
<sequence length="108" mass="12802">LKLSDETLQDFEENFITILMHGTEENIKTYLPEVLKTIEKYNYTDQFNSSIPAITFGLLKQYKKIGAEHFEFIENYLAETFKDYEPMIVPLHFLNIGIRHLKKKEKNV</sequence>
<dbReference type="EMBL" id="BART01039935">
    <property type="protein sequence ID" value="GAH24580.1"/>
    <property type="molecule type" value="Genomic_DNA"/>
</dbReference>
<evidence type="ECO:0000313" key="1">
    <source>
        <dbReference type="EMBL" id="GAH24580.1"/>
    </source>
</evidence>
<feature type="non-terminal residue" evidence="1">
    <location>
        <position position="108"/>
    </location>
</feature>
<comment type="caution">
    <text evidence="1">The sequence shown here is derived from an EMBL/GenBank/DDBJ whole genome shotgun (WGS) entry which is preliminary data.</text>
</comment>
<protein>
    <submittedName>
        <fullName evidence="1">Uncharacterized protein</fullName>
    </submittedName>
</protein>
<proteinExistence type="predicted"/>